<proteinExistence type="predicted"/>
<accession>A0A4Q0T366</accession>
<comment type="caution">
    <text evidence="1">The sequence shown here is derived from an EMBL/GenBank/DDBJ whole genome shotgun (WGS) entry which is preliminary data.</text>
</comment>
<gene>
    <name evidence="1" type="ORF">GRAN_3266</name>
</gene>
<dbReference type="Proteomes" id="UP000289437">
    <property type="component" value="Unassembled WGS sequence"/>
</dbReference>
<name>A0A4Q0T366_9BACT</name>
<reference evidence="1 2" key="1">
    <citation type="submission" date="2018-11" db="EMBL/GenBank/DDBJ databases">
        <authorList>
            <person name="Mardanov A.V."/>
            <person name="Ravin N.V."/>
            <person name="Dedysh S.N."/>
        </authorList>
    </citation>
    <scope>NUCLEOTIDE SEQUENCE [LARGE SCALE GENOMIC DNA]</scope>
    <source>
        <strain evidence="1 2">AF10</strain>
    </source>
</reference>
<evidence type="ECO:0000313" key="2">
    <source>
        <dbReference type="Proteomes" id="UP000289437"/>
    </source>
</evidence>
<protein>
    <submittedName>
        <fullName evidence="1">Uncharacterized protein</fullName>
    </submittedName>
</protein>
<dbReference type="AlphaFoldDB" id="A0A4Q0T366"/>
<keyword evidence="2" id="KW-1185">Reference proteome</keyword>
<dbReference type="EMBL" id="RDSM01000002">
    <property type="protein sequence ID" value="RXH56409.1"/>
    <property type="molecule type" value="Genomic_DNA"/>
</dbReference>
<organism evidence="1 2">
    <name type="scientific">Granulicella sibirica</name>
    <dbReference type="NCBI Taxonomy" id="2479048"/>
    <lineage>
        <taxon>Bacteria</taxon>
        <taxon>Pseudomonadati</taxon>
        <taxon>Acidobacteriota</taxon>
        <taxon>Terriglobia</taxon>
        <taxon>Terriglobales</taxon>
        <taxon>Acidobacteriaceae</taxon>
        <taxon>Granulicella</taxon>
    </lineage>
</organism>
<sequence>MCGNAVIGKHSLLILTLTQQVRIRPGTNGQLPLTSEKTIPVLKRMEAVRRLDARSSPPDAE</sequence>
<evidence type="ECO:0000313" key="1">
    <source>
        <dbReference type="EMBL" id="RXH56409.1"/>
    </source>
</evidence>
<reference evidence="2" key="2">
    <citation type="submission" date="2019-02" db="EMBL/GenBank/DDBJ databases">
        <title>Granulicella sibirica sp. nov., a psychrotolerant acidobacterium isolated from an organic soil layer in forested tundra, West Siberia.</title>
        <authorList>
            <person name="Oshkin I.Y."/>
            <person name="Kulichevskaya I.S."/>
            <person name="Rijpstra W.I.C."/>
            <person name="Sinninghe Damste J.S."/>
            <person name="Rakitin A.L."/>
            <person name="Ravin N.V."/>
            <person name="Dedysh S.N."/>
        </authorList>
    </citation>
    <scope>NUCLEOTIDE SEQUENCE [LARGE SCALE GENOMIC DNA]</scope>
    <source>
        <strain evidence="2">AF10</strain>
    </source>
</reference>